<name>A0A1M6WUP0_9GAMM</name>
<evidence type="ECO:0000313" key="4">
    <source>
        <dbReference type="EMBL" id="SHK97255.1"/>
    </source>
</evidence>
<dbReference type="PROSITE" id="PS50943">
    <property type="entry name" value="HTH_CROC1"/>
    <property type="match status" value="1"/>
</dbReference>
<dbReference type="SMART" id="SM00530">
    <property type="entry name" value="HTH_XRE"/>
    <property type="match status" value="1"/>
</dbReference>
<dbReference type="EMBL" id="FRBQ01000001">
    <property type="protein sequence ID" value="SHK97255.1"/>
    <property type="molecule type" value="Genomic_DNA"/>
</dbReference>
<feature type="compositionally biased region" description="Low complexity" evidence="1">
    <location>
        <begin position="232"/>
        <end position="254"/>
    </location>
</feature>
<dbReference type="PANTHER" id="PTHR34475:SF1">
    <property type="entry name" value="CYTOSKELETON PROTEIN RODZ"/>
    <property type="match status" value="1"/>
</dbReference>
<dbReference type="Pfam" id="PF13413">
    <property type="entry name" value="HTH_25"/>
    <property type="match status" value="1"/>
</dbReference>
<accession>A0A1M6WUP0</accession>
<sequence>MKAAQPEVAAAHRVNPGEALRAARESRGWSVAEVATQLNLTPMRLTQLEAGEFDKLPGNTFSRGYIRAYAKLLGLEQAPLVADFDQFTGSNATGASVHALGRIEEPTRYSQSILRLVSFLLLLGVGSACFYWWQDQGWQLDDLKNVGMGHVEVEGADGSTQIHPLDEPEDQAVAEAQNQGTDLPLPGIAAEQSESAAGDAPEATAGELLEQNPPAQAAPSEQPASPAPAPAPSTATVAPAAPVTQAPAAAPQPQAPVAAGEGLVSVKFTADCWVQVTDANGKVVASGLKRSGDSLDVRGHAPMELRLGYARGAQVSYNGAAVDVTPYISNETARIKLGGQ</sequence>
<dbReference type="InterPro" id="IPR050400">
    <property type="entry name" value="Bact_Cytoskel_RodZ"/>
</dbReference>
<feature type="transmembrane region" description="Helical" evidence="2">
    <location>
        <begin position="112"/>
        <end position="133"/>
    </location>
</feature>
<dbReference type="SUPFAM" id="SSF47413">
    <property type="entry name" value="lambda repressor-like DNA-binding domains"/>
    <property type="match status" value="1"/>
</dbReference>
<dbReference type="PANTHER" id="PTHR34475">
    <property type="match status" value="1"/>
</dbReference>
<dbReference type="OrthoDB" id="9790252at2"/>
<proteinExistence type="predicted"/>
<dbReference type="GO" id="GO:0003677">
    <property type="term" value="F:DNA binding"/>
    <property type="evidence" value="ECO:0007669"/>
    <property type="project" value="InterPro"/>
</dbReference>
<reference evidence="5" key="1">
    <citation type="submission" date="2016-11" db="EMBL/GenBank/DDBJ databases">
        <authorList>
            <person name="Varghese N."/>
            <person name="Submissions S."/>
        </authorList>
    </citation>
    <scope>NUCLEOTIDE SEQUENCE [LARGE SCALE GENOMIC DNA]</scope>
    <source>
        <strain evidence="5">CECT 8089</strain>
    </source>
</reference>
<evidence type="ECO:0000256" key="1">
    <source>
        <dbReference type="SAM" id="MobiDB-lite"/>
    </source>
</evidence>
<keyword evidence="5" id="KW-1185">Reference proteome</keyword>
<evidence type="ECO:0000313" key="5">
    <source>
        <dbReference type="Proteomes" id="UP000184305"/>
    </source>
</evidence>
<keyword evidence="2" id="KW-0472">Membrane</keyword>
<dbReference type="Proteomes" id="UP000184305">
    <property type="component" value="Unassembled WGS sequence"/>
</dbReference>
<evidence type="ECO:0000256" key="2">
    <source>
        <dbReference type="SAM" id="Phobius"/>
    </source>
</evidence>
<protein>
    <submittedName>
        <fullName evidence="4">Cytoskeleton protein RodZ</fullName>
    </submittedName>
</protein>
<dbReference type="CDD" id="cd00093">
    <property type="entry name" value="HTH_XRE"/>
    <property type="match status" value="1"/>
</dbReference>
<dbReference type="Pfam" id="PF13464">
    <property type="entry name" value="RodZ_C"/>
    <property type="match status" value="1"/>
</dbReference>
<dbReference type="GO" id="GO:0003700">
    <property type="term" value="F:DNA-binding transcription factor activity"/>
    <property type="evidence" value="ECO:0007669"/>
    <property type="project" value="InterPro"/>
</dbReference>
<evidence type="ECO:0000259" key="3">
    <source>
        <dbReference type="PROSITE" id="PS50943"/>
    </source>
</evidence>
<feature type="region of interest" description="Disordered" evidence="1">
    <location>
        <begin position="212"/>
        <end position="254"/>
    </location>
</feature>
<feature type="compositionally biased region" description="Low complexity" evidence="1">
    <location>
        <begin position="213"/>
        <end position="224"/>
    </location>
</feature>
<dbReference type="InterPro" id="IPR025194">
    <property type="entry name" value="RodZ-like_C"/>
</dbReference>
<dbReference type="InterPro" id="IPR000943">
    <property type="entry name" value="RNA_pol_sigma70"/>
</dbReference>
<feature type="domain" description="HTH cro/C1-type" evidence="3">
    <location>
        <begin position="20"/>
        <end position="80"/>
    </location>
</feature>
<gene>
    <name evidence="4" type="ORF">SAMN05216288_0733</name>
</gene>
<organism evidence="4 5">
    <name type="scientific">Phytopseudomonas punonensis</name>
    <dbReference type="NCBI Taxonomy" id="1220495"/>
    <lineage>
        <taxon>Bacteria</taxon>
        <taxon>Pseudomonadati</taxon>
        <taxon>Pseudomonadota</taxon>
        <taxon>Gammaproteobacteria</taxon>
        <taxon>Pseudomonadales</taxon>
        <taxon>Pseudomonadaceae</taxon>
        <taxon>Phytopseudomonas</taxon>
    </lineage>
</organism>
<keyword evidence="2" id="KW-1133">Transmembrane helix</keyword>
<dbReference type="PROSITE" id="PS00716">
    <property type="entry name" value="SIGMA70_2"/>
    <property type="match status" value="1"/>
</dbReference>
<dbReference type="STRING" id="1220495.SAMN05216288_0733"/>
<dbReference type="InterPro" id="IPR001387">
    <property type="entry name" value="Cro/C1-type_HTH"/>
</dbReference>
<keyword evidence="2" id="KW-0812">Transmembrane</keyword>
<dbReference type="InterPro" id="IPR010982">
    <property type="entry name" value="Lambda_DNA-bd_dom_sf"/>
</dbReference>
<dbReference type="GO" id="GO:0006352">
    <property type="term" value="P:DNA-templated transcription initiation"/>
    <property type="evidence" value="ECO:0007669"/>
    <property type="project" value="InterPro"/>
</dbReference>
<dbReference type="AlphaFoldDB" id="A0A1M6WUP0"/>
<dbReference type="Gene3D" id="1.10.260.40">
    <property type="entry name" value="lambda repressor-like DNA-binding domains"/>
    <property type="match status" value="1"/>
</dbReference>
<dbReference type="RefSeq" id="WP_073261395.1">
    <property type="nucleotide sequence ID" value="NZ_FRBQ01000001.1"/>
</dbReference>